<evidence type="ECO:0000313" key="2">
    <source>
        <dbReference type="EMBL" id="KAJ3780331.1"/>
    </source>
</evidence>
<evidence type="ECO:0000256" key="1">
    <source>
        <dbReference type="SAM" id="MobiDB-lite"/>
    </source>
</evidence>
<proteinExistence type="predicted"/>
<gene>
    <name evidence="2" type="ORF">GGU10DRAFT_380797</name>
</gene>
<feature type="compositionally biased region" description="Basic and acidic residues" evidence="1">
    <location>
        <begin position="47"/>
        <end position="56"/>
    </location>
</feature>
<comment type="caution">
    <text evidence="2">The sequence shown here is derived from an EMBL/GenBank/DDBJ whole genome shotgun (WGS) entry which is preliminary data.</text>
</comment>
<feature type="compositionally biased region" description="Polar residues" evidence="1">
    <location>
        <begin position="68"/>
        <end position="90"/>
    </location>
</feature>
<feature type="region of interest" description="Disordered" evidence="1">
    <location>
        <begin position="1"/>
        <end position="104"/>
    </location>
</feature>
<sequence length="624" mass="69435">MVFLDGRQLEREGSLGKIPCSCGEPRHARSSSSVARCLSKATPHPAADTREEKFLDPEPLSKPGAQKKLTSSQATPGSSSAGGNSNTQDMPATPDYSEDSEDDDEFMDHQYAPAEGEGARESRLAPTLLSHRYKGIPPSPIKSKPVRVGNGWATALEEQNGCFTYLHSRGSFTCSHELSGTYDTHGDGSCAVLGFLGVLYVEILGGFVSAIPCRMLGRKELQERLVKAETLKCLLTIASGELRQLERQRIATQLQDHIDAAYPLQLANFDAIAERAGSIESTRRIPFLPQPAKTSPCPFCLKNFVVPKGWEAHMRLGDALCSRTTEHQEARLTQGYRWQGHVRLSQPLSSKKSEARERIILAESYVPDVLSSTSTPMTSTQKPRQLFQPPYFPQHWWDFLVKLKYRPALSVMMQTQQQGLDSSLLLDLVVPPSKSLAKKYVEGTTERKREDALVLCRSFFSLYLQDAAEHASSTFGFSETLRRYSGLRFRGAFKRKGTFDRYGKVATAFISFVLRYNDSKQLRKLFSLSMDKKLLESFEILQEAIYSTSSELSIEALSPLLHNILCCLVRSSASMSSKELTLIELVILAEVLRCNDRDVCSASEFTGYLSKHNRILSATTLLEG</sequence>
<dbReference type="EMBL" id="MU793787">
    <property type="protein sequence ID" value="KAJ3780331.1"/>
    <property type="molecule type" value="Genomic_DNA"/>
</dbReference>
<name>A0AA38NB84_9AGAR</name>
<dbReference type="Proteomes" id="UP001163798">
    <property type="component" value="Unassembled WGS sequence"/>
</dbReference>
<organism evidence="2 3">
    <name type="scientific">Lentinula aff. detonsa</name>
    <dbReference type="NCBI Taxonomy" id="2804958"/>
    <lineage>
        <taxon>Eukaryota</taxon>
        <taxon>Fungi</taxon>
        <taxon>Dikarya</taxon>
        <taxon>Basidiomycota</taxon>
        <taxon>Agaricomycotina</taxon>
        <taxon>Agaricomycetes</taxon>
        <taxon>Agaricomycetidae</taxon>
        <taxon>Agaricales</taxon>
        <taxon>Marasmiineae</taxon>
        <taxon>Omphalotaceae</taxon>
        <taxon>Lentinula</taxon>
    </lineage>
</organism>
<accession>A0AA38NB84</accession>
<dbReference type="AlphaFoldDB" id="A0AA38NB84"/>
<evidence type="ECO:0000313" key="3">
    <source>
        <dbReference type="Proteomes" id="UP001163798"/>
    </source>
</evidence>
<protein>
    <submittedName>
        <fullName evidence="2">Uncharacterized protein</fullName>
    </submittedName>
</protein>
<keyword evidence="3" id="KW-1185">Reference proteome</keyword>
<reference evidence="2" key="1">
    <citation type="submission" date="2022-08" db="EMBL/GenBank/DDBJ databases">
        <authorList>
            <consortium name="DOE Joint Genome Institute"/>
            <person name="Min B."/>
            <person name="Riley R."/>
            <person name="Sierra-Patev S."/>
            <person name="Naranjo-Ortiz M."/>
            <person name="Looney B."/>
            <person name="Konkel Z."/>
            <person name="Slot J.C."/>
            <person name="Sakamoto Y."/>
            <person name="Steenwyk J.L."/>
            <person name="Rokas A."/>
            <person name="Carro J."/>
            <person name="Camarero S."/>
            <person name="Ferreira P."/>
            <person name="Molpeceres G."/>
            <person name="Ruiz-Duenas F.J."/>
            <person name="Serrano A."/>
            <person name="Henrissat B."/>
            <person name="Drula E."/>
            <person name="Hughes K.W."/>
            <person name="Mata J.L."/>
            <person name="Ishikawa N.K."/>
            <person name="Vargas-Isla R."/>
            <person name="Ushijima S."/>
            <person name="Smith C.A."/>
            <person name="Ahrendt S."/>
            <person name="Andreopoulos W."/>
            <person name="He G."/>
            <person name="Labutti K."/>
            <person name="Lipzen A."/>
            <person name="Ng V."/>
            <person name="Sandor L."/>
            <person name="Barry K."/>
            <person name="Martinez A.T."/>
            <person name="Xiao Y."/>
            <person name="Gibbons J.G."/>
            <person name="Terashima K."/>
            <person name="Hibbett D.S."/>
            <person name="Grigoriev I.V."/>
        </authorList>
    </citation>
    <scope>NUCLEOTIDE SEQUENCE</scope>
    <source>
        <strain evidence="2">TFB10291</strain>
    </source>
</reference>